<evidence type="ECO:0000256" key="10">
    <source>
        <dbReference type="SAM" id="Phobius"/>
    </source>
</evidence>
<feature type="transmembrane region" description="Helical" evidence="10">
    <location>
        <begin position="6"/>
        <end position="25"/>
    </location>
</feature>
<comment type="caution">
    <text evidence="11">The sequence shown here is derived from an EMBL/GenBank/DDBJ whole genome shotgun (WGS) entry which is preliminary data.</text>
</comment>
<dbReference type="InterPro" id="IPR003811">
    <property type="entry name" value="G3P_acylTferase_PlsY"/>
</dbReference>
<feature type="transmembrane region" description="Helical" evidence="10">
    <location>
        <begin position="132"/>
        <end position="157"/>
    </location>
</feature>
<keyword evidence="3" id="KW-0808">Transferase</keyword>
<gene>
    <name evidence="11" type="ORF">S06H3_20363</name>
</gene>
<evidence type="ECO:0000256" key="1">
    <source>
        <dbReference type="ARBA" id="ARBA00022475"/>
    </source>
</evidence>
<accession>X1M662</accession>
<evidence type="ECO:0000256" key="5">
    <source>
        <dbReference type="ARBA" id="ARBA00022989"/>
    </source>
</evidence>
<keyword evidence="1" id="KW-1003">Cell membrane</keyword>
<feature type="transmembrane region" description="Helical" evidence="10">
    <location>
        <begin position="54"/>
        <end position="77"/>
    </location>
</feature>
<keyword evidence="9" id="KW-1208">Phospholipid metabolism</keyword>
<evidence type="ECO:0000256" key="7">
    <source>
        <dbReference type="ARBA" id="ARBA00023136"/>
    </source>
</evidence>
<dbReference type="AlphaFoldDB" id="X1M662"/>
<evidence type="ECO:0000256" key="9">
    <source>
        <dbReference type="ARBA" id="ARBA00023264"/>
    </source>
</evidence>
<name>X1M662_9ZZZZ</name>
<evidence type="ECO:0000256" key="4">
    <source>
        <dbReference type="ARBA" id="ARBA00022692"/>
    </source>
</evidence>
<dbReference type="HAMAP" id="MF_01043">
    <property type="entry name" value="PlsY"/>
    <property type="match status" value="1"/>
</dbReference>
<evidence type="ECO:0000256" key="3">
    <source>
        <dbReference type="ARBA" id="ARBA00022679"/>
    </source>
</evidence>
<dbReference type="EMBL" id="BARV01010537">
    <property type="protein sequence ID" value="GAI13551.1"/>
    <property type="molecule type" value="Genomic_DNA"/>
</dbReference>
<protein>
    <submittedName>
        <fullName evidence="11">Uncharacterized protein</fullName>
    </submittedName>
</protein>
<keyword evidence="5 10" id="KW-1133">Transmembrane helix</keyword>
<feature type="transmembrane region" description="Helical" evidence="10">
    <location>
        <begin position="169"/>
        <end position="194"/>
    </location>
</feature>
<keyword evidence="2" id="KW-0444">Lipid biosynthesis</keyword>
<dbReference type="GO" id="GO:0008654">
    <property type="term" value="P:phospholipid biosynthetic process"/>
    <property type="evidence" value="ECO:0007669"/>
    <property type="project" value="UniProtKB-KW"/>
</dbReference>
<evidence type="ECO:0000256" key="8">
    <source>
        <dbReference type="ARBA" id="ARBA00023209"/>
    </source>
</evidence>
<organism evidence="11">
    <name type="scientific">marine sediment metagenome</name>
    <dbReference type="NCBI Taxonomy" id="412755"/>
    <lineage>
        <taxon>unclassified sequences</taxon>
        <taxon>metagenomes</taxon>
        <taxon>ecological metagenomes</taxon>
    </lineage>
</organism>
<dbReference type="Pfam" id="PF02660">
    <property type="entry name" value="G3P_acyltransf"/>
    <property type="match status" value="1"/>
</dbReference>
<keyword evidence="7 10" id="KW-0472">Membrane</keyword>
<evidence type="ECO:0000313" key="11">
    <source>
        <dbReference type="EMBL" id="GAI13551.1"/>
    </source>
</evidence>
<keyword evidence="6" id="KW-0443">Lipid metabolism</keyword>
<feature type="transmembrane region" description="Helical" evidence="10">
    <location>
        <begin position="83"/>
        <end position="101"/>
    </location>
</feature>
<evidence type="ECO:0000256" key="2">
    <source>
        <dbReference type="ARBA" id="ARBA00022516"/>
    </source>
</evidence>
<proteinExistence type="inferred from homology"/>
<reference evidence="11" key="1">
    <citation type="journal article" date="2014" name="Front. Microbiol.">
        <title>High frequency of phylogenetically diverse reductive dehalogenase-homologous genes in deep subseafloor sedimentary metagenomes.</title>
        <authorList>
            <person name="Kawai M."/>
            <person name="Futagami T."/>
            <person name="Toyoda A."/>
            <person name="Takaki Y."/>
            <person name="Nishi S."/>
            <person name="Hori S."/>
            <person name="Arai W."/>
            <person name="Tsubouchi T."/>
            <person name="Morono Y."/>
            <person name="Uchiyama I."/>
            <person name="Ito T."/>
            <person name="Fujiyama A."/>
            <person name="Inagaki F."/>
            <person name="Takami H."/>
        </authorList>
    </citation>
    <scope>NUCLEOTIDE SEQUENCE</scope>
    <source>
        <strain evidence="11">Expedition CK06-06</strain>
    </source>
</reference>
<dbReference type="PANTHER" id="PTHR30309">
    <property type="entry name" value="INNER MEMBRANE PROTEIN YGIH"/>
    <property type="match status" value="1"/>
</dbReference>
<keyword evidence="8" id="KW-0594">Phospholipid biosynthesis</keyword>
<dbReference type="GO" id="GO:0005886">
    <property type="term" value="C:plasma membrane"/>
    <property type="evidence" value="ECO:0007669"/>
    <property type="project" value="InterPro"/>
</dbReference>
<evidence type="ECO:0000256" key="6">
    <source>
        <dbReference type="ARBA" id="ARBA00023098"/>
    </source>
</evidence>
<dbReference type="PANTHER" id="PTHR30309:SF0">
    <property type="entry name" value="GLYCEROL-3-PHOSPHATE ACYLTRANSFERASE-RELATED"/>
    <property type="match status" value="1"/>
</dbReference>
<dbReference type="GO" id="GO:0043772">
    <property type="term" value="F:acyl-phosphate glycerol-3-phosphate acyltransferase activity"/>
    <property type="evidence" value="ECO:0007669"/>
    <property type="project" value="InterPro"/>
</dbReference>
<keyword evidence="4 10" id="KW-0812">Transmembrane</keyword>
<sequence>MIVNEIIAIVSGYLFGSIPSAYIAARLVKGKDIRQMGGGNVGTLNTFKEIGRGAGIAVLLADVAKGAAAVVIARWLLDVPQQFVLAAGLAAIVGHNWSIFLKFTGGKGMATTIGVLATLMPLYGYWQGLLIFLGIIAIGLIITHNVALSTGIALLCLPFIAWLGMKWGLFIIFAIILGLVIGLKFLPAAMAAWARSESIKDFIRGH</sequence>
<dbReference type="SMART" id="SM01207">
    <property type="entry name" value="G3P_acyltransf"/>
    <property type="match status" value="1"/>
</dbReference>